<evidence type="ECO:0000256" key="1">
    <source>
        <dbReference type="SAM" id="MobiDB-lite"/>
    </source>
</evidence>
<keyword evidence="2" id="KW-1133">Transmembrane helix</keyword>
<dbReference type="RefSeq" id="WP_142544351.1">
    <property type="nucleotide sequence ID" value="NZ_SADY01000004.1"/>
</dbReference>
<accession>A0ABY3AN31</accession>
<dbReference type="Pfam" id="PF19909">
    <property type="entry name" value="DUF6382"/>
    <property type="match status" value="1"/>
</dbReference>
<dbReference type="InterPro" id="IPR000253">
    <property type="entry name" value="FHA_dom"/>
</dbReference>
<dbReference type="InterPro" id="IPR050923">
    <property type="entry name" value="Cell_Proc_Reg/RNA_Proc"/>
</dbReference>
<evidence type="ECO:0000256" key="2">
    <source>
        <dbReference type="SAM" id="Phobius"/>
    </source>
</evidence>
<evidence type="ECO:0000313" key="4">
    <source>
        <dbReference type="EMBL" id="TQR44199.1"/>
    </source>
</evidence>
<comment type="caution">
    <text evidence="4">The sequence shown here is derived from an EMBL/GenBank/DDBJ whole genome shotgun (WGS) entry which is preliminary data.</text>
</comment>
<dbReference type="InterPro" id="IPR008984">
    <property type="entry name" value="SMAD_FHA_dom_sf"/>
</dbReference>
<feature type="region of interest" description="Disordered" evidence="1">
    <location>
        <begin position="198"/>
        <end position="221"/>
    </location>
</feature>
<dbReference type="SUPFAM" id="SSF49879">
    <property type="entry name" value="SMAD/FHA domain"/>
    <property type="match status" value="1"/>
</dbReference>
<evidence type="ECO:0000313" key="5">
    <source>
        <dbReference type="Proteomes" id="UP000316208"/>
    </source>
</evidence>
<dbReference type="Gene3D" id="2.60.200.20">
    <property type="match status" value="1"/>
</dbReference>
<dbReference type="EMBL" id="SADY01000004">
    <property type="protein sequence ID" value="TQR44199.1"/>
    <property type="molecule type" value="Genomic_DNA"/>
</dbReference>
<dbReference type="SMART" id="SM00240">
    <property type="entry name" value="FHA"/>
    <property type="match status" value="1"/>
</dbReference>
<gene>
    <name evidence="4" type="ORF">C7Y44_13650</name>
</gene>
<sequence length="521" mass="59214">MNQQIYGITYELLQDQGNVLVFGYDGQLSGSALMNLQVQMLQSNSIPKLLPVSIEEFNLSAQLRYDVASKRPLLQVLSFAPIRLLEYYELLFQIVSALEDNKTYMLLEQNYVLHENFIYVGTSIQDVHLCYLPVKELANKRTVAEEIRDLAMSLIGYVREVKGEGFQRILNYCRSEAFRISDLKKLLKNNIQEIHEEAYSSPVRQPSPAPNQGVNARPSTEREIAATQEEARVKRTTLPARELPAAQTKSKSMNQEEVGSLLEVRAYEPLQQRGKIVLILLLVLTNAILLKLYLDDSREGMMLICLGLSLLTFDAAYIFVKFRHLWFGAKDQGQGERITSKQPRPGKKVSKKAKNVVAQSEDVEPKQIQFEKKINIQEGMVQPDSIDPQYYQNLSMQTTLLRPDTSQETVLLDQGMSPLHGQKPPILEVRKGDHVMQQVIHMSSYRIGRDGTAVQHVEDLAGVSRVHLEIKREENDWYAIDLNSKNGSVLNGEAMTANQPYVLRDGDVIKIITTEFVFRTE</sequence>
<dbReference type="PANTHER" id="PTHR23308">
    <property type="entry name" value="NUCLEAR INHIBITOR OF PROTEIN PHOSPHATASE-1"/>
    <property type="match status" value="1"/>
</dbReference>
<feature type="transmembrane region" description="Helical" evidence="2">
    <location>
        <begin position="300"/>
        <end position="320"/>
    </location>
</feature>
<dbReference type="Pfam" id="PF00498">
    <property type="entry name" value="FHA"/>
    <property type="match status" value="1"/>
</dbReference>
<evidence type="ECO:0000259" key="3">
    <source>
        <dbReference type="PROSITE" id="PS50006"/>
    </source>
</evidence>
<keyword evidence="2" id="KW-0472">Membrane</keyword>
<dbReference type="CDD" id="cd00060">
    <property type="entry name" value="FHA"/>
    <property type="match status" value="1"/>
</dbReference>
<feature type="transmembrane region" description="Helical" evidence="2">
    <location>
        <begin position="276"/>
        <end position="294"/>
    </location>
</feature>
<dbReference type="PROSITE" id="PS50006">
    <property type="entry name" value="FHA_DOMAIN"/>
    <property type="match status" value="1"/>
</dbReference>
<name>A0ABY3AN31_PAEPP</name>
<keyword evidence="5" id="KW-1185">Reference proteome</keyword>
<feature type="domain" description="FHA" evidence="3">
    <location>
        <begin position="445"/>
        <end position="495"/>
    </location>
</feature>
<dbReference type="Proteomes" id="UP000316208">
    <property type="component" value="Unassembled WGS sequence"/>
</dbReference>
<keyword evidence="2" id="KW-0812">Transmembrane</keyword>
<proteinExistence type="predicted"/>
<protein>
    <submittedName>
        <fullName evidence="4">FHA domain-containing protein</fullName>
    </submittedName>
</protein>
<reference evidence="4 5" key="1">
    <citation type="submission" date="2018-03" db="EMBL/GenBank/DDBJ databases">
        <title>Aerobic endospore-forming bacteria genome sequencing and assembly.</title>
        <authorList>
            <person name="Cavalcante D.A."/>
            <person name="Driks A."/>
            <person name="Putonti C."/>
            <person name="De-Souza M.T."/>
        </authorList>
    </citation>
    <scope>NUCLEOTIDE SEQUENCE [LARGE SCALE GENOMIC DNA]</scope>
    <source>
        <strain evidence="4 5">SDF0028</strain>
    </source>
</reference>
<dbReference type="InterPro" id="IPR045962">
    <property type="entry name" value="DUF6382"/>
</dbReference>
<organism evidence="4 5">
    <name type="scientific">Paenibacillus popilliae</name>
    <name type="common">Bacillus popilliae</name>
    <dbReference type="NCBI Taxonomy" id="78057"/>
    <lineage>
        <taxon>Bacteria</taxon>
        <taxon>Bacillati</taxon>
        <taxon>Bacillota</taxon>
        <taxon>Bacilli</taxon>
        <taxon>Bacillales</taxon>
        <taxon>Paenibacillaceae</taxon>
        <taxon>Paenibacillus</taxon>
    </lineage>
</organism>